<evidence type="ECO:0000313" key="8">
    <source>
        <dbReference type="EMBL" id="GEC17115.1"/>
    </source>
</evidence>
<accession>A0A4Y3WEM5</accession>
<dbReference type="Gene3D" id="2.60.120.560">
    <property type="entry name" value="Exo-inulinase, domain 1"/>
    <property type="match status" value="1"/>
</dbReference>
<sequence length="817" mass="88063">MPTATERTSFTKDIQGRYLCNNLAEVNAWKAAGGRPFDFIIVGGGTFGSAIAEHLWFRQKQAGGGLRTLVVEAGLFSVPEHVQNTGIQGFADPASPFFLNENAPQPEPPRNEVWGLPWKSTIPFKGLAYTVGGRSLYWGGWSPRLLDEEMATWPAVTVAALNSRYFDESSRQIGVDEANDFISGELQNGLRRQLFDNLASVPDVLSLGALPASPLLKPNSDPAKLLGLTSTGGLSQTDLLNMLKLEAPLAVQARPPHAGFFPLNKFSVVPLLMKAARTAAGTSNGNDATKEFMILPDTHVLSLRTLPTANGTWRVIGIDTSQGPIDLAPGGTVVIALGTIENARLALASFEGTGLPTLPLLGKNLTAHLRSNLVIRLPRSAIPGLSAAVNELQTAALFVKGRATRSNGDLIGRFHLQISASGGGNTVGGEDELFRKVPDIDFYDQLRTSNDTHIAIAIRGLGEMEPADPANIGAHPSRVDLSSRTDEYGVRRASVVLTPTQRDEDLWNAVDAAMQKVAAIFANGQPMQVLQSNRDGLGTTHHETGGLWMGNDPTKSVTDGDGRFHHTENLYAAGPALFPSIGSPNPMLTGIALSRLTGDLIMSPPPFAADAGFETLFDGLSLGDWTMSTISNQPDRDDPGAFRVRRGMLEGRAGTDLGLLWLKRQTPARYILRLQWMMTASDDNSGVFIGFPDPRLEGYDNTAYVGVNFGFEIQIDELARPDNAPIHSTGAVYSFKGPTDGPVVIHPVGEWNEYEITVDGANISVALNGPMVNLFHFTGDPQSPRRGLPSTAQDPRFIGLQTHTGRVFYRNIQWKGL</sequence>
<dbReference type="SUPFAM" id="SSF51905">
    <property type="entry name" value="FAD/NAD(P)-binding domain"/>
    <property type="match status" value="1"/>
</dbReference>
<dbReference type="GO" id="GO:0016614">
    <property type="term" value="F:oxidoreductase activity, acting on CH-OH group of donors"/>
    <property type="evidence" value="ECO:0007669"/>
    <property type="project" value="InterPro"/>
</dbReference>
<dbReference type="InterPro" id="IPR036188">
    <property type="entry name" value="FAD/NAD-bd_sf"/>
</dbReference>
<dbReference type="Pfam" id="PF06439">
    <property type="entry name" value="3keto-disac_hyd"/>
    <property type="match status" value="1"/>
</dbReference>
<keyword evidence="3" id="KW-0285">Flavoprotein</keyword>
<dbReference type="RefSeq" id="WP_141384872.1">
    <property type="nucleotide sequence ID" value="NZ_BJNF01000089.1"/>
</dbReference>
<dbReference type="Gene3D" id="3.50.50.60">
    <property type="entry name" value="FAD/NAD(P)-binding domain"/>
    <property type="match status" value="2"/>
</dbReference>
<keyword evidence="5" id="KW-0560">Oxidoreductase</keyword>
<name>A0A4Y3WEM5_NITWI</name>
<feature type="domain" description="3-keto-alpha-glucoside-1,2-lyase/3-keto-2-hydroxy-glucal hydratase" evidence="7">
    <location>
        <begin position="612"/>
        <end position="815"/>
    </location>
</feature>
<dbReference type="Proteomes" id="UP000318825">
    <property type="component" value="Unassembled WGS sequence"/>
</dbReference>
<dbReference type="OrthoDB" id="9798604at2"/>
<evidence type="ECO:0000313" key="9">
    <source>
        <dbReference type="Proteomes" id="UP000318825"/>
    </source>
</evidence>
<dbReference type="Pfam" id="PF05199">
    <property type="entry name" value="GMC_oxred_C"/>
    <property type="match status" value="1"/>
</dbReference>
<comment type="caution">
    <text evidence="8">The sequence shown here is derived from an EMBL/GenBank/DDBJ whole genome shotgun (WGS) entry which is preliminary data.</text>
</comment>
<feature type="domain" description="Glucose-methanol-choline oxidoreductase C-terminal" evidence="6">
    <location>
        <begin position="477"/>
        <end position="593"/>
    </location>
</feature>
<protein>
    <recommendedName>
        <fullName evidence="10">Choline dehydrogenase</fullName>
    </recommendedName>
</protein>
<evidence type="ECO:0000259" key="6">
    <source>
        <dbReference type="Pfam" id="PF05199"/>
    </source>
</evidence>
<comment type="similarity">
    <text evidence="2">Belongs to the GMC oxidoreductase family.</text>
</comment>
<evidence type="ECO:0000256" key="2">
    <source>
        <dbReference type="ARBA" id="ARBA00010790"/>
    </source>
</evidence>
<evidence type="ECO:0000256" key="3">
    <source>
        <dbReference type="ARBA" id="ARBA00022630"/>
    </source>
</evidence>
<evidence type="ECO:0000256" key="1">
    <source>
        <dbReference type="ARBA" id="ARBA00001974"/>
    </source>
</evidence>
<keyword evidence="4" id="KW-0274">FAD</keyword>
<dbReference type="EMBL" id="BJNF01000089">
    <property type="protein sequence ID" value="GEC17115.1"/>
    <property type="molecule type" value="Genomic_DNA"/>
</dbReference>
<organism evidence="8 9">
    <name type="scientific">Nitrobacter winogradskyi</name>
    <name type="common">Nitrobacter agilis</name>
    <dbReference type="NCBI Taxonomy" id="913"/>
    <lineage>
        <taxon>Bacteria</taxon>
        <taxon>Pseudomonadati</taxon>
        <taxon>Pseudomonadota</taxon>
        <taxon>Alphaproteobacteria</taxon>
        <taxon>Hyphomicrobiales</taxon>
        <taxon>Nitrobacteraceae</taxon>
        <taxon>Nitrobacter</taxon>
    </lineage>
</organism>
<comment type="cofactor">
    <cofactor evidence="1">
        <name>FAD</name>
        <dbReference type="ChEBI" id="CHEBI:57692"/>
    </cofactor>
</comment>
<evidence type="ECO:0000256" key="4">
    <source>
        <dbReference type="ARBA" id="ARBA00022827"/>
    </source>
</evidence>
<dbReference type="GO" id="GO:0016787">
    <property type="term" value="F:hydrolase activity"/>
    <property type="evidence" value="ECO:0007669"/>
    <property type="project" value="InterPro"/>
</dbReference>
<dbReference type="AlphaFoldDB" id="A0A4Y3WEM5"/>
<gene>
    <name evidence="8" type="ORF">NWI01_30070</name>
</gene>
<dbReference type="InterPro" id="IPR010496">
    <property type="entry name" value="AL/BT2_dom"/>
</dbReference>
<dbReference type="InterPro" id="IPR007867">
    <property type="entry name" value="GMC_OxRtase_C"/>
</dbReference>
<proteinExistence type="inferred from homology"/>
<dbReference type="PANTHER" id="PTHR42784">
    <property type="entry name" value="PYRANOSE 2-OXIDASE"/>
    <property type="match status" value="1"/>
</dbReference>
<evidence type="ECO:0000256" key="5">
    <source>
        <dbReference type="ARBA" id="ARBA00023002"/>
    </source>
</evidence>
<dbReference type="InterPro" id="IPR051473">
    <property type="entry name" value="P2Ox-like"/>
</dbReference>
<dbReference type="PANTHER" id="PTHR42784:SF1">
    <property type="entry name" value="PYRANOSE 2-OXIDASE"/>
    <property type="match status" value="1"/>
</dbReference>
<evidence type="ECO:0000259" key="7">
    <source>
        <dbReference type="Pfam" id="PF06439"/>
    </source>
</evidence>
<evidence type="ECO:0008006" key="10">
    <source>
        <dbReference type="Google" id="ProtNLM"/>
    </source>
</evidence>
<reference evidence="8 9" key="1">
    <citation type="submission" date="2019-06" db="EMBL/GenBank/DDBJ databases">
        <title>Whole genome shotgun sequence of Nitrobacter winogradskyi NBRC 14297.</title>
        <authorList>
            <person name="Hosoyama A."/>
            <person name="Uohara A."/>
            <person name="Ohji S."/>
            <person name="Ichikawa N."/>
        </authorList>
    </citation>
    <scope>NUCLEOTIDE SEQUENCE [LARGE SCALE GENOMIC DNA]</scope>
    <source>
        <strain evidence="8 9">NBRC 14297</strain>
    </source>
</reference>